<evidence type="ECO:0000313" key="5">
    <source>
        <dbReference type="Proteomes" id="UP000741013"/>
    </source>
</evidence>
<evidence type="ECO:0000313" key="4">
    <source>
        <dbReference type="EMBL" id="MBP2186223.1"/>
    </source>
</evidence>
<evidence type="ECO:0000259" key="3">
    <source>
        <dbReference type="SMART" id="SM00331"/>
    </source>
</evidence>
<proteinExistence type="predicted"/>
<dbReference type="SUPFAM" id="SSF55781">
    <property type="entry name" value="GAF domain-like"/>
    <property type="match status" value="1"/>
</dbReference>
<keyword evidence="1" id="KW-0378">Hydrolase</keyword>
<gene>
    <name evidence="4" type="ORF">JOM49_007749</name>
</gene>
<feature type="domain" description="GAF" evidence="2">
    <location>
        <begin position="30"/>
        <end position="183"/>
    </location>
</feature>
<reference evidence="4 5" key="1">
    <citation type="submission" date="2021-03" db="EMBL/GenBank/DDBJ databases">
        <title>Sequencing the genomes of 1000 actinobacteria strains.</title>
        <authorList>
            <person name="Klenk H.-P."/>
        </authorList>
    </citation>
    <scope>NUCLEOTIDE SEQUENCE [LARGE SCALE GENOMIC DNA]</scope>
    <source>
        <strain evidence="4 5">DSM 45510</strain>
    </source>
</reference>
<dbReference type="Proteomes" id="UP000741013">
    <property type="component" value="Unassembled WGS sequence"/>
</dbReference>
<dbReference type="Pfam" id="PF07228">
    <property type="entry name" value="SpoIIE"/>
    <property type="match status" value="1"/>
</dbReference>
<protein>
    <submittedName>
        <fullName evidence="4">Serine phosphatase RsbU (Regulator of sigma subunit)</fullName>
    </submittedName>
</protein>
<dbReference type="InterPro" id="IPR001932">
    <property type="entry name" value="PPM-type_phosphatase-like_dom"/>
</dbReference>
<dbReference type="PANTHER" id="PTHR43156:SF2">
    <property type="entry name" value="STAGE II SPORULATION PROTEIN E"/>
    <property type="match status" value="1"/>
</dbReference>
<dbReference type="RefSeq" id="WP_209669148.1">
    <property type="nucleotide sequence ID" value="NZ_JAGGMS010000001.1"/>
</dbReference>
<feature type="domain" description="PPM-type phosphatase" evidence="3">
    <location>
        <begin position="205"/>
        <end position="420"/>
    </location>
</feature>
<dbReference type="PANTHER" id="PTHR43156">
    <property type="entry name" value="STAGE II SPORULATION PROTEIN E-RELATED"/>
    <property type="match status" value="1"/>
</dbReference>
<dbReference type="SMART" id="SM00065">
    <property type="entry name" value="GAF"/>
    <property type="match status" value="1"/>
</dbReference>
<dbReference type="InterPro" id="IPR036457">
    <property type="entry name" value="PPM-type-like_dom_sf"/>
</dbReference>
<dbReference type="Pfam" id="PF01590">
    <property type="entry name" value="GAF"/>
    <property type="match status" value="1"/>
</dbReference>
<dbReference type="EMBL" id="JAGGMS010000001">
    <property type="protein sequence ID" value="MBP2186223.1"/>
    <property type="molecule type" value="Genomic_DNA"/>
</dbReference>
<dbReference type="Gene3D" id="3.60.40.10">
    <property type="entry name" value="PPM-type phosphatase domain"/>
    <property type="match status" value="1"/>
</dbReference>
<evidence type="ECO:0000259" key="2">
    <source>
        <dbReference type="SMART" id="SM00065"/>
    </source>
</evidence>
<dbReference type="SUPFAM" id="SSF81606">
    <property type="entry name" value="PP2C-like"/>
    <property type="match status" value="1"/>
</dbReference>
<dbReference type="InterPro" id="IPR029016">
    <property type="entry name" value="GAF-like_dom_sf"/>
</dbReference>
<evidence type="ECO:0000256" key="1">
    <source>
        <dbReference type="ARBA" id="ARBA00022801"/>
    </source>
</evidence>
<accession>A0ABS4Q3R1</accession>
<sequence>MQPGTDAPATTGPWTGLTERVTGELAGSLNLRRTALRLLDLLCPAFADWAVLALPELRSGRLVLHGGAELTATTPVTVRVDPDTGLGRVLSSGRTEVLHVAEEDGTALDAMIPHPRLREEAAELRPADIVGVALTARGTTIGVLVLVRGSNRGFPAEDVETAERLAARAALAIDSAQLYEDRTHVASVLQAGLRPPELPELPGARIAARIRSAAEHLDLSGDFYDVHGAGDDWLLVLGDVCGKGVEAAVLTGRTRQSIRTAAYFDRRPSQVLTALNTVLYEAESSRFVAVVCVRLRPIGDGSSAVASVAVAGHPPPVIIRAGGSIEQIEAVGTVAGVLPDLAYREVDVRLHLGDTMLLFTDGIYEARGADDFYGMGRLVELLPAYAGAGPEPVCEAVEQDVHEYLGGRPHDDMALFAVSWGR</sequence>
<name>A0ABS4Q3R1_9PSEU</name>
<dbReference type="Gene3D" id="3.30.450.40">
    <property type="match status" value="1"/>
</dbReference>
<organism evidence="4 5">
    <name type="scientific">Amycolatopsis magusensis</name>
    <dbReference type="NCBI Taxonomy" id="882444"/>
    <lineage>
        <taxon>Bacteria</taxon>
        <taxon>Bacillati</taxon>
        <taxon>Actinomycetota</taxon>
        <taxon>Actinomycetes</taxon>
        <taxon>Pseudonocardiales</taxon>
        <taxon>Pseudonocardiaceae</taxon>
        <taxon>Amycolatopsis</taxon>
    </lineage>
</organism>
<keyword evidence="5" id="KW-1185">Reference proteome</keyword>
<dbReference type="InterPro" id="IPR052016">
    <property type="entry name" value="Bact_Sigma-Reg"/>
</dbReference>
<dbReference type="SMART" id="SM00331">
    <property type="entry name" value="PP2C_SIG"/>
    <property type="match status" value="1"/>
</dbReference>
<comment type="caution">
    <text evidence="4">The sequence shown here is derived from an EMBL/GenBank/DDBJ whole genome shotgun (WGS) entry which is preliminary data.</text>
</comment>
<dbReference type="InterPro" id="IPR003018">
    <property type="entry name" value="GAF"/>
</dbReference>